<dbReference type="GO" id="GO:0016020">
    <property type="term" value="C:membrane"/>
    <property type="evidence" value="ECO:0007669"/>
    <property type="project" value="GOC"/>
</dbReference>
<evidence type="ECO:0000256" key="5">
    <source>
        <dbReference type="ARBA" id="ARBA00023315"/>
    </source>
</evidence>
<dbReference type="CDD" id="cd03351">
    <property type="entry name" value="LbH_UDP-GlcNAc_AT"/>
    <property type="match status" value="1"/>
</dbReference>
<evidence type="ECO:0000256" key="1">
    <source>
        <dbReference type="ARBA" id="ARBA00022516"/>
    </source>
</evidence>
<keyword evidence="4 6" id="KW-0443">Lipid metabolism</keyword>
<name>V9H7I9_9NEIS</name>
<dbReference type="GO" id="GO:0005737">
    <property type="term" value="C:cytoplasm"/>
    <property type="evidence" value="ECO:0007669"/>
    <property type="project" value="UniProtKB-SubCell"/>
</dbReference>
<comment type="catalytic activity">
    <reaction evidence="6">
        <text>a (3R)-hydroxyacyl-[ACP] + UDP-N-acetyl-alpha-D-glucosamine = a UDP-3-O-[(3R)-3-hydroxyacyl]-N-acetyl-alpha-D-glucosamine + holo-[ACP]</text>
        <dbReference type="Rhea" id="RHEA:67812"/>
        <dbReference type="Rhea" id="RHEA-COMP:9685"/>
        <dbReference type="Rhea" id="RHEA-COMP:9945"/>
        <dbReference type="ChEBI" id="CHEBI:57705"/>
        <dbReference type="ChEBI" id="CHEBI:64479"/>
        <dbReference type="ChEBI" id="CHEBI:78827"/>
        <dbReference type="ChEBI" id="CHEBI:173225"/>
        <dbReference type="EC" id="2.3.1.129"/>
    </reaction>
</comment>
<dbReference type="Gene3D" id="1.20.1180.10">
    <property type="entry name" value="Udp N-acetylglucosamine O-acyltransferase, C-terminal domain"/>
    <property type="match status" value="1"/>
</dbReference>
<dbReference type="PIRSF" id="PIRSF000456">
    <property type="entry name" value="UDP-GlcNAc_acltr"/>
    <property type="match status" value="1"/>
</dbReference>
<dbReference type="SUPFAM" id="SSF51161">
    <property type="entry name" value="Trimeric LpxA-like enzymes"/>
    <property type="match status" value="1"/>
</dbReference>
<reference evidence="8 9" key="2">
    <citation type="submission" date="2011-10" db="EMBL/GenBank/DDBJ databases">
        <title>The Genome Sequence of Simonsiella muelleri ATCC 29453.</title>
        <authorList>
            <consortium name="The Broad Institute Genome Sequencing Platform"/>
            <consortium name="The Broad Institute Genome Sequencing Center for Infectious Disease"/>
            <person name="Earl A."/>
            <person name="Ward D."/>
            <person name="Feldgarden M."/>
            <person name="Gevers D."/>
            <person name="Izard J."/>
            <person name="Baranova O.V."/>
            <person name="Blanton J.M."/>
            <person name="Tanner A.C."/>
            <person name="Dewhirst F."/>
            <person name="Young S.K."/>
            <person name="Zeng Q."/>
            <person name="Gargeya S."/>
            <person name="Fitzgerald M."/>
            <person name="Haas B."/>
            <person name="Abouelleil A."/>
            <person name="Alvarado L."/>
            <person name="Arachchi H.M."/>
            <person name="Berlin A."/>
            <person name="Brown A."/>
            <person name="Chapman S.B."/>
            <person name="Chen Z."/>
            <person name="Dunbar C."/>
            <person name="Freedman E."/>
            <person name="Gearin G."/>
            <person name="Goldberg J."/>
            <person name="Griggs A."/>
            <person name="Gujja S."/>
            <person name="Heiman D."/>
            <person name="Howarth C."/>
            <person name="Larson L."/>
            <person name="Lui A."/>
            <person name="MacDonald P.J.P."/>
            <person name="Montmayeur A."/>
            <person name="Murphy C."/>
            <person name="Neiman D."/>
            <person name="Pearson M."/>
            <person name="Priest M."/>
            <person name="Roberts A."/>
            <person name="Saif S."/>
            <person name="Shea T."/>
            <person name="Shenoy N."/>
            <person name="Sisk P."/>
            <person name="Stolte C."/>
            <person name="Sykes S."/>
            <person name="Wortman J."/>
            <person name="Nusbaum C."/>
            <person name="Birren B."/>
        </authorList>
    </citation>
    <scope>NUCLEOTIDE SEQUENCE [LARGE SCALE GENOMIC DNA]</scope>
    <source>
        <strain evidence="8 9">ATCC 29453</strain>
    </source>
</reference>
<keyword evidence="6" id="KW-0963">Cytoplasm</keyword>
<feature type="domain" description="UDP N-acetylglucosamine O-acyltransferase C-terminal" evidence="7">
    <location>
        <begin position="178"/>
        <end position="259"/>
    </location>
</feature>
<dbReference type="InterPro" id="IPR001451">
    <property type="entry name" value="Hexapep"/>
</dbReference>
<dbReference type="EMBL" id="ADCY02000054">
    <property type="protein sequence ID" value="EFG30109.1"/>
    <property type="molecule type" value="Genomic_DNA"/>
</dbReference>
<sequence>MTEPFIHPTAIIDSKAQLDSSVKVGAYSIIGANVQIGADTEIGPHVVIEGHTTIGNNNQIFQFASLGAQPQDKKYRDEPTKLIIGNRNTIREFTTFNTGTVTGIGETRLGDDNWIMAYCHLAHDCVVGNHTIFANNASLAGHVEIGDYVVLGGYTLIFQFCRIGNYAMTAFAAGVHKDVPPYFMASGYRAEPAGLNSEGMRRNGFTAEQISNVKKAYKAIYMQDLSLNDAKTKIAEMPQESNELEILRDFIESSKRGIIR</sequence>
<dbReference type="STRING" id="641147.HMPREF9021_02014"/>
<evidence type="ECO:0000313" key="8">
    <source>
        <dbReference type="EMBL" id="EFG30109.1"/>
    </source>
</evidence>
<evidence type="ECO:0000256" key="3">
    <source>
        <dbReference type="ARBA" id="ARBA00022679"/>
    </source>
</evidence>
<proteinExistence type="inferred from homology"/>
<reference evidence="8 9" key="1">
    <citation type="submission" date="2010-03" db="EMBL/GenBank/DDBJ databases">
        <authorList>
            <consortium name="The Broad Institute Genome Sequencing Platform"/>
            <person name="Ward D."/>
            <person name="Earl A."/>
            <person name="Feldgarden M."/>
            <person name="Gevers D."/>
            <person name="Young S."/>
            <person name="Zeng Q."/>
            <person name="Koehrsen M."/>
            <person name="Alvarado L."/>
            <person name="Berlin A.M."/>
            <person name="Borenstein D."/>
            <person name="Chapman S.B."/>
            <person name="Chen Z."/>
            <person name="Engels R."/>
            <person name="Freedman E."/>
            <person name="Gellesch M."/>
            <person name="Goldberg J."/>
            <person name="Griggs A."/>
            <person name="Gujja S."/>
            <person name="Heilman E.R."/>
            <person name="Heiman D.I."/>
            <person name="Hepburn T.A."/>
            <person name="Howarth C."/>
            <person name="Jen D."/>
            <person name="Larson L."/>
            <person name="Mehta T."/>
            <person name="Park D."/>
            <person name="Pearson M."/>
            <person name="Richards J."/>
            <person name="Roberts A."/>
            <person name="Saif S."/>
            <person name="Shea T.D."/>
            <person name="Shenoy N."/>
            <person name="Sisk P."/>
            <person name="Stolte C."/>
            <person name="Sykes S.N."/>
            <person name="Walk T."/>
            <person name="White J."/>
            <person name="Yandava C."/>
            <person name="Izard J."/>
            <person name="Baranova O.V."/>
            <person name="Blanton J.M."/>
            <person name="Tanner A.C."/>
            <person name="Dewhirst F."/>
            <person name="Haas B."/>
            <person name="Nusbaum C."/>
            <person name="Birren B."/>
        </authorList>
    </citation>
    <scope>NUCLEOTIDE SEQUENCE [LARGE SCALE GENOMIC DNA]</scope>
    <source>
        <strain evidence="8 9">ATCC 29453</strain>
    </source>
</reference>
<keyword evidence="6" id="KW-0677">Repeat</keyword>
<gene>
    <name evidence="6" type="primary">lpxA</name>
    <name evidence="8" type="ORF">HMPREF9021_02014</name>
</gene>
<evidence type="ECO:0000256" key="4">
    <source>
        <dbReference type="ARBA" id="ARBA00023098"/>
    </source>
</evidence>
<dbReference type="NCBIfam" id="TIGR01852">
    <property type="entry name" value="lipid_A_lpxA"/>
    <property type="match status" value="1"/>
</dbReference>
<comment type="subcellular location">
    <subcellularLocation>
        <location evidence="6">Cytoplasm</location>
    </subcellularLocation>
</comment>
<keyword evidence="9" id="KW-1185">Reference proteome</keyword>
<dbReference type="UniPathway" id="UPA00359">
    <property type="reaction ID" value="UER00477"/>
</dbReference>
<keyword evidence="5 6" id="KW-0012">Acyltransferase</keyword>
<evidence type="ECO:0000256" key="2">
    <source>
        <dbReference type="ARBA" id="ARBA00022556"/>
    </source>
</evidence>
<evidence type="ECO:0000259" key="7">
    <source>
        <dbReference type="Pfam" id="PF13720"/>
    </source>
</evidence>
<dbReference type="Gene3D" id="2.160.10.10">
    <property type="entry name" value="Hexapeptide repeat proteins"/>
    <property type="match status" value="1"/>
</dbReference>
<dbReference type="Pfam" id="PF13720">
    <property type="entry name" value="Acetyltransf_11"/>
    <property type="match status" value="1"/>
</dbReference>
<dbReference type="GO" id="GO:0009245">
    <property type="term" value="P:lipid A biosynthetic process"/>
    <property type="evidence" value="ECO:0007669"/>
    <property type="project" value="UniProtKB-UniRule"/>
</dbReference>
<dbReference type="Proteomes" id="UP000017813">
    <property type="component" value="Unassembled WGS sequence"/>
</dbReference>
<dbReference type="PANTHER" id="PTHR43480">
    <property type="entry name" value="ACYL-[ACYL-CARRIER-PROTEIN]--UDP-N-ACETYLGLUCOSAMINE O-ACYLTRANSFERASE"/>
    <property type="match status" value="1"/>
</dbReference>
<evidence type="ECO:0000256" key="6">
    <source>
        <dbReference type="HAMAP-Rule" id="MF_00387"/>
    </source>
</evidence>
<dbReference type="InterPro" id="IPR011004">
    <property type="entry name" value="Trimer_LpxA-like_sf"/>
</dbReference>
<keyword evidence="3 6" id="KW-0808">Transferase</keyword>
<dbReference type="KEGG" id="smur:BWP33_02795"/>
<comment type="pathway">
    <text evidence="6">Glycolipid biosynthesis; lipid IV(A) biosynthesis; lipid IV(A) from (3R)-3-hydroxytetradecanoyl-[acyl-carrier-protein] and UDP-N-acetyl-alpha-D-glucosamine: step 1/6.</text>
</comment>
<accession>V9H7I9</accession>
<dbReference type="InterPro" id="IPR029098">
    <property type="entry name" value="Acetyltransf_C"/>
</dbReference>
<dbReference type="GO" id="GO:0008780">
    <property type="term" value="F:acyl-[acyl-carrier-protein]-UDP-N-acetylglucosamine O-acyltransferase activity"/>
    <property type="evidence" value="ECO:0007669"/>
    <property type="project" value="UniProtKB-UniRule"/>
</dbReference>
<dbReference type="NCBIfam" id="NF003657">
    <property type="entry name" value="PRK05289.1"/>
    <property type="match status" value="1"/>
</dbReference>
<dbReference type="InterPro" id="IPR010137">
    <property type="entry name" value="Lipid_A_LpxA"/>
</dbReference>
<dbReference type="AlphaFoldDB" id="V9H7I9"/>
<keyword evidence="1 6" id="KW-0444">Lipid biosynthesis</keyword>
<protein>
    <recommendedName>
        <fullName evidence="6">Acyl-[acyl-carrier-protein]--UDP-N-acetylglucosamine O-acyltransferase</fullName>
        <shortName evidence="6">UDP-N-acetylglucosamine acyltransferase</shortName>
        <ecNumber evidence="6">2.3.1.129</ecNumber>
    </recommendedName>
</protein>
<comment type="caution">
    <text evidence="8">The sequence shown here is derived from an EMBL/GenBank/DDBJ whole genome shotgun (WGS) entry which is preliminary data.</text>
</comment>
<organism evidence="8 9">
    <name type="scientific">Simonsiella muelleri ATCC 29453</name>
    <dbReference type="NCBI Taxonomy" id="641147"/>
    <lineage>
        <taxon>Bacteria</taxon>
        <taxon>Pseudomonadati</taxon>
        <taxon>Pseudomonadota</taxon>
        <taxon>Betaproteobacteria</taxon>
        <taxon>Neisseriales</taxon>
        <taxon>Neisseriaceae</taxon>
        <taxon>Simonsiella</taxon>
    </lineage>
</organism>
<dbReference type="HAMAP" id="MF_00387">
    <property type="entry name" value="LpxA"/>
    <property type="match status" value="1"/>
</dbReference>
<dbReference type="InterPro" id="IPR037157">
    <property type="entry name" value="Acetyltransf_C_sf"/>
</dbReference>
<dbReference type="EC" id="2.3.1.129" evidence="6"/>
<comment type="similarity">
    <text evidence="6">Belongs to the transferase hexapeptide repeat family. LpxA subfamily.</text>
</comment>
<dbReference type="Pfam" id="PF00132">
    <property type="entry name" value="Hexapep"/>
    <property type="match status" value="1"/>
</dbReference>
<dbReference type="OrthoDB" id="9807278at2"/>
<comment type="subunit">
    <text evidence="6">Homotrimer.</text>
</comment>
<comment type="function">
    <text evidence="6">Involved in the biosynthesis of lipid A, a phosphorylated glycolipid that anchors the lipopolysaccharide to the outer membrane of the cell.</text>
</comment>
<evidence type="ECO:0000313" key="9">
    <source>
        <dbReference type="Proteomes" id="UP000017813"/>
    </source>
</evidence>
<dbReference type="HOGENOM" id="CLU_061249_0_0_4"/>
<dbReference type="RefSeq" id="WP_002642861.1">
    <property type="nucleotide sequence ID" value="NZ_CP019448.1"/>
</dbReference>
<keyword evidence="2 6" id="KW-0441">Lipid A biosynthesis</keyword>
<dbReference type="eggNOG" id="COG1043">
    <property type="taxonomic scope" value="Bacteria"/>
</dbReference>
<dbReference type="PANTHER" id="PTHR43480:SF1">
    <property type="entry name" value="ACYL-[ACYL-CARRIER-PROTEIN]--UDP-N-ACETYLGLUCOSAMINE O-ACYLTRANSFERASE, MITOCHONDRIAL-RELATED"/>
    <property type="match status" value="1"/>
</dbReference>